<comment type="caution">
    <text evidence="3">The sequence shown here is derived from an EMBL/GenBank/DDBJ whole genome shotgun (WGS) entry which is preliminary data.</text>
</comment>
<dbReference type="InterPro" id="IPR046825">
    <property type="entry name" value="PDH_C"/>
</dbReference>
<dbReference type="RefSeq" id="WP_142834252.1">
    <property type="nucleotide sequence ID" value="NZ_VFSV01000010.1"/>
</dbReference>
<dbReference type="GO" id="GO:0070403">
    <property type="term" value="F:NAD+ binding"/>
    <property type="evidence" value="ECO:0007669"/>
    <property type="project" value="InterPro"/>
</dbReference>
<gene>
    <name evidence="3" type="ORF">FEV53_07815</name>
</gene>
<sequence length="282" mass="30197">MDQPTHIGIVGTGLIGAALAELIAERHPEITVHAVEPNGAYRAAVSARLPRIKWAHCATELATCDLICLACPPDAVTGLAREIAAAGNPLMFDVASVKERITTELSDVPRFVGGHPLSGGNSPGPFEAEPDALIRTRFVITPHPGNSDDDIETVEHFLASLGMTVFRMDPKSHDALLARTSHLPHLLSYGYAQMLDGIDAGDLVSLASRSTREMTHFASDNTAMWAGIFQQNAPHVSAALDDVILDLMRLRESFAKGDTTDLMDRLGRASARAASLSRSSDE</sequence>
<dbReference type="InterPro" id="IPR050812">
    <property type="entry name" value="Preph/Arog_dehydrog"/>
</dbReference>
<dbReference type="GO" id="GO:0008977">
    <property type="term" value="F:prephenate dehydrogenase (NAD+) activity"/>
    <property type="evidence" value="ECO:0007669"/>
    <property type="project" value="InterPro"/>
</dbReference>
<dbReference type="Proteomes" id="UP000318590">
    <property type="component" value="Unassembled WGS sequence"/>
</dbReference>
<dbReference type="GO" id="GO:0006571">
    <property type="term" value="P:tyrosine biosynthetic process"/>
    <property type="evidence" value="ECO:0007669"/>
    <property type="project" value="InterPro"/>
</dbReference>
<dbReference type="PANTHER" id="PTHR21363">
    <property type="entry name" value="PREPHENATE DEHYDROGENASE"/>
    <property type="match status" value="1"/>
</dbReference>
<proteinExistence type="predicted"/>
<protein>
    <submittedName>
        <fullName evidence="3">Prephenate dehydrogenase/arogenate dehydrogenase family protein</fullName>
    </submittedName>
</protein>
<dbReference type="Pfam" id="PF02153">
    <property type="entry name" value="PDH_N"/>
    <property type="match status" value="1"/>
</dbReference>
<dbReference type="Gene3D" id="1.10.3660.10">
    <property type="entry name" value="6-phosphogluconate dehydrogenase C-terminal like domain"/>
    <property type="match status" value="1"/>
</dbReference>
<dbReference type="PROSITE" id="PS51176">
    <property type="entry name" value="PDH_ADH"/>
    <property type="match status" value="1"/>
</dbReference>
<keyword evidence="4" id="KW-1185">Reference proteome</keyword>
<feature type="domain" description="Prephenate/arogenate dehydrogenase" evidence="2">
    <location>
        <begin position="5"/>
        <end position="282"/>
    </location>
</feature>
<dbReference type="InterPro" id="IPR003099">
    <property type="entry name" value="Prephen_DH"/>
</dbReference>
<name>A0A547Q5I2_9RHOB</name>
<organism evidence="3 4">
    <name type="scientific">Palleronia caenipelagi</name>
    <dbReference type="NCBI Taxonomy" id="2489174"/>
    <lineage>
        <taxon>Bacteria</taxon>
        <taxon>Pseudomonadati</taxon>
        <taxon>Pseudomonadota</taxon>
        <taxon>Alphaproteobacteria</taxon>
        <taxon>Rhodobacterales</taxon>
        <taxon>Roseobacteraceae</taxon>
        <taxon>Palleronia</taxon>
    </lineage>
</organism>
<dbReference type="SUPFAM" id="SSF51735">
    <property type="entry name" value="NAD(P)-binding Rossmann-fold domains"/>
    <property type="match status" value="1"/>
</dbReference>
<keyword evidence="1" id="KW-0560">Oxidoreductase</keyword>
<dbReference type="Gene3D" id="3.40.50.720">
    <property type="entry name" value="NAD(P)-binding Rossmann-like Domain"/>
    <property type="match status" value="1"/>
</dbReference>
<accession>A0A547Q5I2</accession>
<dbReference type="PANTHER" id="PTHR21363:SF0">
    <property type="entry name" value="PREPHENATE DEHYDROGENASE [NADP(+)]"/>
    <property type="match status" value="1"/>
</dbReference>
<evidence type="ECO:0000259" key="2">
    <source>
        <dbReference type="PROSITE" id="PS51176"/>
    </source>
</evidence>
<dbReference type="EMBL" id="VFSV01000010">
    <property type="protein sequence ID" value="TRD21642.1"/>
    <property type="molecule type" value="Genomic_DNA"/>
</dbReference>
<dbReference type="OrthoDB" id="9802008at2"/>
<dbReference type="GO" id="GO:0004665">
    <property type="term" value="F:prephenate dehydrogenase (NADP+) activity"/>
    <property type="evidence" value="ECO:0007669"/>
    <property type="project" value="InterPro"/>
</dbReference>
<reference evidence="3 4" key="1">
    <citation type="submission" date="2019-06" db="EMBL/GenBank/DDBJ databases">
        <title>Paenimaribius caenipelagi gen. nov., sp. nov., isolated from a tidal flat.</title>
        <authorList>
            <person name="Yoon J.-H."/>
        </authorList>
    </citation>
    <scope>NUCLEOTIDE SEQUENCE [LARGE SCALE GENOMIC DNA]</scope>
    <source>
        <strain evidence="3 4">JBTF-M29</strain>
    </source>
</reference>
<dbReference type="Pfam" id="PF20463">
    <property type="entry name" value="PDH_C"/>
    <property type="match status" value="1"/>
</dbReference>
<dbReference type="InterPro" id="IPR008927">
    <property type="entry name" value="6-PGluconate_DH-like_C_sf"/>
</dbReference>
<evidence type="ECO:0000313" key="4">
    <source>
        <dbReference type="Proteomes" id="UP000318590"/>
    </source>
</evidence>
<evidence type="ECO:0000256" key="1">
    <source>
        <dbReference type="ARBA" id="ARBA00023002"/>
    </source>
</evidence>
<dbReference type="SUPFAM" id="SSF48179">
    <property type="entry name" value="6-phosphogluconate dehydrogenase C-terminal domain-like"/>
    <property type="match status" value="1"/>
</dbReference>
<dbReference type="AlphaFoldDB" id="A0A547Q5I2"/>
<dbReference type="InterPro" id="IPR046826">
    <property type="entry name" value="PDH_N"/>
</dbReference>
<evidence type="ECO:0000313" key="3">
    <source>
        <dbReference type="EMBL" id="TRD21642.1"/>
    </source>
</evidence>
<dbReference type="InterPro" id="IPR036291">
    <property type="entry name" value="NAD(P)-bd_dom_sf"/>
</dbReference>